<feature type="non-terminal residue" evidence="1">
    <location>
        <position position="1"/>
    </location>
</feature>
<evidence type="ECO:0000313" key="1">
    <source>
        <dbReference type="EMBL" id="KAH0877863.1"/>
    </source>
</evidence>
<name>A0ABQ7ZCD3_BRANA</name>
<reference evidence="1 2" key="1">
    <citation type="submission" date="2021-05" db="EMBL/GenBank/DDBJ databases">
        <title>Genome Assembly of Synthetic Allotetraploid Brassica napus Reveals Homoeologous Exchanges between Subgenomes.</title>
        <authorList>
            <person name="Davis J.T."/>
        </authorList>
    </citation>
    <scope>NUCLEOTIDE SEQUENCE [LARGE SCALE GENOMIC DNA]</scope>
    <source>
        <strain evidence="2">cv. Da-Ae</strain>
        <tissue evidence="1">Seedling</tissue>
    </source>
</reference>
<accession>A0ABQ7ZCD3</accession>
<evidence type="ECO:0000313" key="2">
    <source>
        <dbReference type="Proteomes" id="UP000824890"/>
    </source>
</evidence>
<dbReference type="EMBL" id="JAGKQM010000015">
    <property type="protein sequence ID" value="KAH0877863.1"/>
    <property type="molecule type" value="Genomic_DNA"/>
</dbReference>
<keyword evidence="2" id="KW-1185">Reference proteome</keyword>
<comment type="caution">
    <text evidence="1">The sequence shown here is derived from an EMBL/GenBank/DDBJ whole genome shotgun (WGS) entry which is preliminary data.</text>
</comment>
<protein>
    <submittedName>
        <fullName evidence="1">Uncharacterized protein</fullName>
    </submittedName>
</protein>
<dbReference type="Proteomes" id="UP000824890">
    <property type="component" value="Unassembled WGS sequence"/>
</dbReference>
<sequence>HPKLWEGTAYEIHRKTFLTAKVVVTFYPSRQGLRNQVAIFQAQLMECHRRLSCWKNIDRIENTEHLNLLEESLRKSIVRIQIHKEHYGKNQLLPIECTTTHFKTISSLSPLSLSALKKTSKKA</sequence>
<proteinExistence type="predicted"/>
<organism evidence="1 2">
    <name type="scientific">Brassica napus</name>
    <name type="common">Rape</name>
    <dbReference type="NCBI Taxonomy" id="3708"/>
    <lineage>
        <taxon>Eukaryota</taxon>
        <taxon>Viridiplantae</taxon>
        <taxon>Streptophyta</taxon>
        <taxon>Embryophyta</taxon>
        <taxon>Tracheophyta</taxon>
        <taxon>Spermatophyta</taxon>
        <taxon>Magnoliopsida</taxon>
        <taxon>eudicotyledons</taxon>
        <taxon>Gunneridae</taxon>
        <taxon>Pentapetalae</taxon>
        <taxon>rosids</taxon>
        <taxon>malvids</taxon>
        <taxon>Brassicales</taxon>
        <taxon>Brassicaceae</taxon>
        <taxon>Brassiceae</taxon>
        <taxon>Brassica</taxon>
    </lineage>
</organism>
<gene>
    <name evidence="1" type="ORF">HID58_065257</name>
</gene>